<evidence type="ECO:0000256" key="7">
    <source>
        <dbReference type="SAM" id="MobiDB-lite"/>
    </source>
</evidence>
<dbReference type="GO" id="GO:0015250">
    <property type="term" value="F:water channel activity"/>
    <property type="evidence" value="ECO:0007669"/>
    <property type="project" value="TreeGrafter"/>
</dbReference>
<dbReference type="Gene3D" id="1.20.1080.10">
    <property type="entry name" value="Glycerol uptake facilitator protein"/>
    <property type="match status" value="1"/>
</dbReference>
<evidence type="ECO:0000256" key="3">
    <source>
        <dbReference type="ARBA" id="ARBA00022692"/>
    </source>
</evidence>
<sequence length="304" mass="31589">MKDILPLFRHGSDNAERVPFNGWMSLGEFVGTVLFLFFAFGGTQIANTANVANGTTTKSKPEPNLPALFFIASSFGASLAVNAWVFFRVSGGLFNPAVTLGMVLVGAATATRGVCILVSQILGGIVAAAVIDALTPGEITFNTSLNAGVSIARGVFIEMFCTTILKHRATFIAPIGIGLALFIAEIFGVFYTGGSVNPARSFGPAVASHHFHGYHWIYWVGPVLGALLASAFYKFIKILEYETANPGSDGEEVVTGHTGAGGASDGGGAGMGGAVDPMSERGDGLRMLGDAPVSRPTPLALNQN</sequence>
<dbReference type="STRING" id="1336337.A0A3N4JMZ0"/>
<keyword evidence="5 8" id="KW-0472">Membrane</keyword>
<reference evidence="9 10" key="1">
    <citation type="journal article" date="2018" name="Nat. Ecol. Evol.">
        <title>Pezizomycetes genomes reveal the molecular basis of ectomycorrhizal truffle lifestyle.</title>
        <authorList>
            <person name="Murat C."/>
            <person name="Payen T."/>
            <person name="Noel B."/>
            <person name="Kuo A."/>
            <person name="Morin E."/>
            <person name="Chen J."/>
            <person name="Kohler A."/>
            <person name="Krizsan K."/>
            <person name="Balestrini R."/>
            <person name="Da Silva C."/>
            <person name="Montanini B."/>
            <person name="Hainaut M."/>
            <person name="Levati E."/>
            <person name="Barry K.W."/>
            <person name="Belfiori B."/>
            <person name="Cichocki N."/>
            <person name="Clum A."/>
            <person name="Dockter R.B."/>
            <person name="Fauchery L."/>
            <person name="Guy J."/>
            <person name="Iotti M."/>
            <person name="Le Tacon F."/>
            <person name="Lindquist E.A."/>
            <person name="Lipzen A."/>
            <person name="Malagnac F."/>
            <person name="Mello A."/>
            <person name="Molinier V."/>
            <person name="Miyauchi S."/>
            <person name="Poulain J."/>
            <person name="Riccioni C."/>
            <person name="Rubini A."/>
            <person name="Sitrit Y."/>
            <person name="Splivallo R."/>
            <person name="Traeger S."/>
            <person name="Wang M."/>
            <person name="Zifcakova L."/>
            <person name="Wipf D."/>
            <person name="Zambonelli A."/>
            <person name="Paolocci F."/>
            <person name="Nowrousian M."/>
            <person name="Ottonello S."/>
            <person name="Baldrian P."/>
            <person name="Spatafora J.W."/>
            <person name="Henrissat B."/>
            <person name="Nagy L.G."/>
            <person name="Aury J.M."/>
            <person name="Wincker P."/>
            <person name="Grigoriev I.V."/>
            <person name="Bonfante P."/>
            <person name="Martin F.M."/>
        </authorList>
    </citation>
    <scope>NUCLEOTIDE SEQUENCE [LARGE SCALE GENOMIC DNA]</scope>
    <source>
        <strain evidence="9 10">120613-1</strain>
    </source>
</reference>
<protein>
    <submittedName>
        <fullName evidence="9">Aquaporin-like protein</fullName>
    </submittedName>
</protein>
<name>A0A3N4JMZ0_9PEZI</name>
<feature type="compositionally biased region" description="Gly residues" evidence="7">
    <location>
        <begin position="258"/>
        <end position="273"/>
    </location>
</feature>
<evidence type="ECO:0000313" key="9">
    <source>
        <dbReference type="EMBL" id="RPA99622.1"/>
    </source>
</evidence>
<evidence type="ECO:0000256" key="5">
    <source>
        <dbReference type="ARBA" id="ARBA00023136"/>
    </source>
</evidence>
<comment type="subcellular location">
    <subcellularLocation>
        <location evidence="1">Membrane</location>
        <topology evidence="1">Multi-pass membrane protein</topology>
    </subcellularLocation>
</comment>
<dbReference type="SUPFAM" id="SSF81338">
    <property type="entry name" value="Aquaporin-like"/>
    <property type="match status" value="1"/>
</dbReference>
<feature type="transmembrane region" description="Helical" evidence="8">
    <location>
        <begin position="213"/>
        <end position="233"/>
    </location>
</feature>
<dbReference type="GO" id="GO:0005886">
    <property type="term" value="C:plasma membrane"/>
    <property type="evidence" value="ECO:0007669"/>
    <property type="project" value="TreeGrafter"/>
</dbReference>
<evidence type="ECO:0000313" key="10">
    <source>
        <dbReference type="Proteomes" id="UP000276215"/>
    </source>
</evidence>
<proteinExistence type="inferred from homology"/>
<feature type="region of interest" description="Disordered" evidence="7">
    <location>
        <begin position="247"/>
        <end position="304"/>
    </location>
</feature>
<dbReference type="InterPro" id="IPR023271">
    <property type="entry name" value="Aquaporin-like"/>
</dbReference>
<feature type="transmembrane region" description="Helical" evidence="8">
    <location>
        <begin position="67"/>
        <end position="87"/>
    </location>
</feature>
<keyword evidence="10" id="KW-1185">Reference proteome</keyword>
<keyword evidence="4 8" id="KW-1133">Transmembrane helix</keyword>
<dbReference type="PANTHER" id="PTHR19139:SF199">
    <property type="entry name" value="MIP17260P"/>
    <property type="match status" value="1"/>
</dbReference>
<evidence type="ECO:0000256" key="2">
    <source>
        <dbReference type="ARBA" id="ARBA00006175"/>
    </source>
</evidence>
<evidence type="ECO:0000256" key="8">
    <source>
        <dbReference type="SAM" id="Phobius"/>
    </source>
</evidence>
<keyword evidence="3 6" id="KW-0812">Transmembrane</keyword>
<accession>A0A3N4JMZ0</accession>
<dbReference type="EMBL" id="ML120386">
    <property type="protein sequence ID" value="RPA99622.1"/>
    <property type="molecule type" value="Genomic_DNA"/>
</dbReference>
<feature type="transmembrane region" description="Helical" evidence="8">
    <location>
        <begin position="172"/>
        <end position="193"/>
    </location>
</feature>
<evidence type="ECO:0000256" key="1">
    <source>
        <dbReference type="ARBA" id="ARBA00004141"/>
    </source>
</evidence>
<dbReference type="PRINTS" id="PR00783">
    <property type="entry name" value="MINTRINSICP"/>
</dbReference>
<evidence type="ECO:0000256" key="4">
    <source>
        <dbReference type="ARBA" id="ARBA00022989"/>
    </source>
</evidence>
<comment type="similarity">
    <text evidence="2 6">Belongs to the MIP/aquaporin (TC 1.A.8) family.</text>
</comment>
<dbReference type="PANTHER" id="PTHR19139">
    <property type="entry name" value="AQUAPORIN TRANSPORTER"/>
    <property type="match status" value="1"/>
</dbReference>
<dbReference type="Proteomes" id="UP000276215">
    <property type="component" value="Unassembled WGS sequence"/>
</dbReference>
<dbReference type="Pfam" id="PF00230">
    <property type="entry name" value="MIP"/>
    <property type="match status" value="1"/>
</dbReference>
<gene>
    <name evidence="9" type="ORF">L873DRAFT_1827977</name>
</gene>
<keyword evidence="6" id="KW-0813">Transport</keyword>
<feature type="transmembrane region" description="Helical" evidence="8">
    <location>
        <begin position="93"/>
        <end position="110"/>
    </location>
</feature>
<feature type="transmembrane region" description="Helical" evidence="8">
    <location>
        <begin position="20"/>
        <end position="40"/>
    </location>
</feature>
<organism evidence="9 10">
    <name type="scientific">Choiromyces venosus 120613-1</name>
    <dbReference type="NCBI Taxonomy" id="1336337"/>
    <lineage>
        <taxon>Eukaryota</taxon>
        <taxon>Fungi</taxon>
        <taxon>Dikarya</taxon>
        <taxon>Ascomycota</taxon>
        <taxon>Pezizomycotina</taxon>
        <taxon>Pezizomycetes</taxon>
        <taxon>Pezizales</taxon>
        <taxon>Tuberaceae</taxon>
        <taxon>Choiromyces</taxon>
    </lineage>
</organism>
<dbReference type="InterPro" id="IPR034294">
    <property type="entry name" value="Aquaporin_transptr"/>
</dbReference>
<evidence type="ECO:0000256" key="6">
    <source>
        <dbReference type="RuleBase" id="RU000477"/>
    </source>
</evidence>
<dbReference type="AlphaFoldDB" id="A0A3N4JMZ0"/>
<dbReference type="OrthoDB" id="3222at2759"/>
<dbReference type="InterPro" id="IPR000425">
    <property type="entry name" value="MIP"/>
</dbReference>